<organism evidence="2 3">
    <name type="scientific">Natronobacillus azotifigens</name>
    <dbReference type="NCBI Taxonomy" id="472978"/>
    <lineage>
        <taxon>Bacteria</taxon>
        <taxon>Bacillati</taxon>
        <taxon>Bacillota</taxon>
        <taxon>Bacilli</taxon>
        <taxon>Bacillales</taxon>
        <taxon>Bacillaceae</taxon>
        <taxon>Natronobacillus</taxon>
    </lineage>
</organism>
<evidence type="ECO:0000313" key="2">
    <source>
        <dbReference type="EMBL" id="MCZ0704668.1"/>
    </source>
</evidence>
<dbReference type="NCBIfam" id="NF033529">
    <property type="entry name" value="transpos_ISLre2"/>
    <property type="match status" value="1"/>
</dbReference>
<dbReference type="Pfam" id="PF06782">
    <property type="entry name" value="UPF0236"/>
    <property type="match status" value="1"/>
</dbReference>
<sequence>MKDIISSLTMKELEQMTYRALQESFSQVMAQTLLEIDEAIASGRDKKRFYLKDKRTLKFESVFGQVEMKRNYYLDRETGKYVYLLDQYLAFDGTKGMSPVVQDLAIELAVTGVSYRQAGKAIEKLLGYPVISHEGIRQQLLHTEVVPEKALPLEQDVLFVEVDGLYTKSQEKKKKGREIKIASVHQGWEMNGKRAKLKEKRHFIHEGNLPFWEEFEQYLMDTYAYDPTKHHLVINGDGANWITACRDYFQNNAIFVIDRFHVARDVQRIFRDHQRYRPIRKKLARYDWEGFMVELNSAVGTLENEKKEERLEALIAQLSQYPEALGDYREKLKERGVDTTGFRPMGSAEGTMSVFARRLKNGRSWSEKGLDKFVDIMVALKDNLEIKTLQGILEKTPELTQEKSKSKPPKHFVEKLKDSAAEATRNNLGYLKSALGKPITNALKGLRGI</sequence>
<accession>A0A9J6RGZ1</accession>
<dbReference type="InterPro" id="IPR009620">
    <property type="entry name" value="UPF0236"/>
</dbReference>
<proteinExistence type="inferred from homology"/>
<dbReference type="EMBL" id="JAPRAT010000063">
    <property type="protein sequence ID" value="MCZ0704668.1"/>
    <property type="molecule type" value="Genomic_DNA"/>
</dbReference>
<dbReference type="AlphaFoldDB" id="A0A9J6RGZ1"/>
<dbReference type="RefSeq" id="WP_268781446.1">
    <property type="nucleotide sequence ID" value="NZ_JAPRAT010000063.1"/>
</dbReference>
<evidence type="ECO:0000313" key="3">
    <source>
        <dbReference type="Proteomes" id="UP001084197"/>
    </source>
</evidence>
<name>A0A9J6RGZ1_9BACI</name>
<comment type="similarity">
    <text evidence="1">Belongs to the UPF0236 family.</text>
</comment>
<gene>
    <name evidence="2" type="ORF">OWO01_15850</name>
</gene>
<keyword evidence="3" id="KW-1185">Reference proteome</keyword>
<comment type="caution">
    <text evidence="2">The sequence shown here is derived from an EMBL/GenBank/DDBJ whole genome shotgun (WGS) entry which is preliminary data.</text>
</comment>
<evidence type="ECO:0000256" key="1">
    <source>
        <dbReference type="ARBA" id="ARBA00006539"/>
    </source>
</evidence>
<protein>
    <submittedName>
        <fullName evidence="2">ISLre2 family transposase</fullName>
    </submittedName>
</protein>
<reference evidence="2" key="1">
    <citation type="submission" date="2022-11" db="EMBL/GenBank/DDBJ databases">
        <title>WGS of Natronobacillus azotifigens 24KS-1, an anaerobic diazotrophic haloalkaliphile from soda-rich habitats.</title>
        <authorList>
            <person name="Sorokin D.Y."/>
            <person name="Merkel A.Y."/>
        </authorList>
    </citation>
    <scope>NUCLEOTIDE SEQUENCE</scope>
    <source>
        <strain evidence="2">24KS-1</strain>
    </source>
</reference>
<dbReference type="Proteomes" id="UP001084197">
    <property type="component" value="Unassembled WGS sequence"/>
</dbReference>